<dbReference type="Pfam" id="PF07992">
    <property type="entry name" value="Pyr_redox_2"/>
    <property type="match status" value="1"/>
</dbReference>
<dbReference type="Proteomes" id="UP000000378">
    <property type="component" value="Chromosome"/>
</dbReference>
<evidence type="ECO:0000313" key="8">
    <source>
        <dbReference type="Proteomes" id="UP000000378"/>
    </source>
</evidence>
<dbReference type="GO" id="GO:0016491">
    <property type="term" value="F:oxidoreductase activity"/>
    <property type="evidence" value="ECO:0007669"/>
    <property type="project" value="UniProtKB-KW"/>
</dbReference>
<organism evidence="7 8">
    <name type="scientific">Syntrophothermus lipocalidus (strain DSM 12680 / TGB-C1)</name>
    <dbReference type="NCBI Taxonomy" id="643648"/>
    <lineage>
        <taxon>Bacteria</taxon>
        <taxon>Bacillati</taxon>
        <taxon>Bacillota</taxon>
        <taxon>Clostridia</taxon>
        <taxon>Eubacteriales</taxon>
        <taxon>Syntrophomonadaceae</taxon>
        <taxon>Syntrophothermus</taxon>
    </lineage>
</organism>
<dbReference type="InterPro" id="IPR036188">
    <property type="entry name" value="FAD/NAD-bd_sf"/>
</dbReference>
<accession>D7CMN8</accession>
<dbReference type="PRINTS" id="PR00368">
    <property type="entry name" value="FADPNR"/>
</dbReference>
<keyword evidence="5" id="KW-0411">Iron-sulfur</keyword>
<name>D7CMN8_SYNLT</name>
<evidence type="ECO:0000256" key="2">
    <source>
        <dbReference type="ARBA" id="ARBA00022723"/>
    </source>
</evidence>
<dbReference type="GO" id="GO:0051539">
    <property type="term" value="F:4 iron, 4 sulfur cluster binding"/>
    <property type="evidence" value="ECO:0007669"/>
    <property type="project" value="UniProtKB-KW"/>
</dbReference>
<feature type="domain" description="FAD/NAD(P)-binding" evidence="6">
    <location>
        <begin position="9"/>
        <end position="128"/>
    </location>
</feature>
<evidence type="ECO:0000256" key="3">
    <source>
        <dbReference type="ARBA" id="ARBA00023002"/>
    </source>
</evidence>
<dbReference type="PANTHER" id="PTHR43498">
    <property type="entry name" value="FERREDOXIN:COB-COM HETERODISULFIDE REDUCTASE SUBUNIT A"/>
    <property type="match status" value="1"/>
</dbReference>
<keyword evidence="4" id="KW-0408">Iron</keyword>
<evidence type="ECO:0000256" key="4">
    <source>
        <dbReference type="ARBA" id="ARBA00023004"/>
    </source>
</evidence>
<dbReference type="KEGG" id="slp:Slip_1200"/>
<evidence type="ECO:0000256" key="5">
    <source>
        <dbReference type="ARBA" id="ARBA00023014"/>
    </source>
</evidence>
<keyword evidence="3" id="KW-0560">Oxidoreductase</keyword>
<dbReference type="EMBL" id="CP002048">
    <property type="protein sequence ID" value="ADI01973.1"/>
    <property type="molecule type" value="Genomic_DNA"/>
</dbReference>
<dbReference type="HOGENOM" id="CLU_020302_1_0_9"/>
<gene>
    <name evidence="7" type="ordered locus">Slip_1200</name>
</gene>
<dbReference type="Gene3D" id="3.40.50.720">
    <property type="entry name" value="NAD(P)-binding Rossmann-like Domain"/>
    <property type="match status" value="1"/>
</dbReference>
<reference evidence="8" key="1">
    <citation type="journal article" date="2010" name="Stand. Genomic Sci.">
        <title>Complete genome sequence of Syntrophothermus lipocalidus type strain (TGB-C1T).</title>
        <authorList>
            <consortium name="US DOE Joint Genome Institute (JGI-PGF)"/>
            <person name="Djao O."/>
            <person name="Zhang X."/>
            <person name="Lucas S."/>
            <person name="Lapidus A."/>
            <person name="Glavina Del Rio T."/>
            <person name="Nolan M."/>
            <person name="Tice H."/>
            <person name="Cheng J."/>
            <person name="Han C."/>
            <person name="Tapia R."/>
            <person name="Goodwin L."/>
            <person name="Pitluck S."/>
            <person name="Liolios K."/>
            <person name="Ivanova N."/>
            <person name="Mavromatis K."/>
            <person name="Mikhailova N."/>
            <person name="Ovchinnikova G."/>
            <person name="Pati A."/>
            <person name="Brambilla E."/>
            <person name="Chen A."/>
            <person name="Palaniappan K."/>
            <person name="Land M."/>
            <person name="Hauser L."/>
            <person name="Chang Y."/>
            <person name="Jeffries C."/>
            <person name="Rohde M."/>
            <person name="Sikorski J."/>
            <person name="Spring S."/>
            <person name="Goker M."/>
            <person name="Detter J."/>
            <person name="Woyke T."/>
            <person name="Bristow J."/>
            <person name="Eisen J."/>
            <person name="Markowitz V."/>
            <person name="Hugenholtz P."/>
            <person name="Kyrpides N."/>
            <person name="Klenk H."/>
        </authorList>
    </citation>
    <scope>NUCLEOTIDE SEQUENCE [LARGE SCALE GENOMIC DNA]</scope>
    <source>
        <strain evidence="8">DSM 12680 / TGB-C1</strain>
    </source>
</reference>
<dbReference type="eggNOG" id="COG1148">
    <property type="taxonomic scope" value="Bacteria"/>
</dbReference>
<dbReference type="RefSeq" id="WP_013175375.1">
    <property type="nucleotide sequence ID" value="NC_014220.1"/>
</dbReference>
<sequence>MESTGKTALVIGGGPAGIEAAVKIGQAGHDVILVERESVLGGRLNLLAGTFPRNEDTSAMLANSLRLIEESGKVVVKTGTTVVGGQRDGEGFRVSLKQTADDTVADVNVDAVVIATGFDYFDLSAYGEYGYGTYNGVVSAVEFEGMLKGWRQLGYRQNIPKAIAFFKCVGSRDRSKGYPYCSKICCMYTAKQAAMVKELSPTTACYVFYMDIRAAGKGYEEFVRRAIEDKKVRYVRGRPAKVIPDAGRLLIRAEDTLMGNPIEIRVDMIVLAGAAVARKETVELAKMFGAKTDEYGFLEDDGMSPVRSADKVFFAGGSGFPVDIPGAREQGAAAAAEVIALFSR</sequence>
<keyword evidence="8" id="KW-1185">Reference proteome</keyword>
<dbReference type="GO" id="GO:0046872">
    <property type="term" value="F:metal ion binding"/>
    <property type="evidence" value="ECO:0007669"/>
    <property type="project" value="UniProtKB-KW"/>
</dbReference>
<dbReference type="SUPFAM" id="SSF51905">
    <property type="entry name" value="FAD/NAD(P)-binding domain"/>
    <property type="match status" value="1"/>
</dbReference>
<dbReference type="STRING" id="643648.Slip_1200"/>
<dbReference type="OrthoDB" id="10014at2"/>
<dbReference type="AlphaFoldDB" id="D7CMN8"/>
<dbReference type="InterPro" id="IPR039650">
    <property type="entry name" value="HdrA-like"/>
</dbReference>
<proteinExistence type="predicted"/>
<evidence type="ECO:0000256" key="1">
    <source>
        <dbReference type="ARBA" id="ARBA00022485"/>
    </source>
</evidence>
<dbReference type="PRINTS" id="PR00469">
    <property type="entry name" value="PNDRDTASEII"/>
</dbReference>
<keyword evidence="2" id="KW-0479">Metal-binding</keyword>
<evidence type="ECO:0000313" key="7">
    <source>
        <dbReference type="EMBL" id="ADI01973.1"/>
    </source>
</evidence>
<dbReference type="PANTHER" id="PTHR43498:SF1">
    <property type="entry name" value="COB--COM HETERODISULFIDE REDUCTASE IRON-SULFUR SUBUNIT A"/>
    <property type="match status" value="1"/>
</dbReference>
<keyword evidence="1" id="KW-0004">4Fe-4S</keyword>
<protein>
    <submittedName>
        <fullName evidence="7">Fumarate reductase/succinate dehydrogenase flavoprotein domain protein</fullName>
    </submittedName>
</protein>
<dbReference type="InterPro" id="IPR023753">
    <property type="entry name" value="FAD/NAD-binding_dom"/>
</dbReference>
<evidence type="ECO:0000259" key="6">
    <source>
        <dbReference type="Pfam" id="PF07992"/>
    </source>
</evidence>
<reference evidence="7 8" key="2">
    <citation type="journal article" date="2010" name="Stand. Genomic Sci.">
        <title>Complete genome sequence of Syntrophothermus lipocalidus type strain (TGB-C1).</title>
        <authorList>
            <person name="Djao O.D."/>
            <person name="Zhang X."/>
            <person name="Lucas S."/>
            <person name="Lapidus A."/>
            <person name="Del Rio T.G."/>
            <person name="Nolan M."/>
            <person name="Tice H."/>
            <person name="Cheng J.F."/>
            <person name="Han C."/>
            <person name="Tapia R."/>
            <person name="Goodwin L."/>
            <person name="Pitluck S."/>
            <person name="Liolios K."/>
            <person name="Ivanova N."/>
            <person name="Mavromatis K."/>
            <person name="Mikhailova N."/>
            <person name="Ovchinnikova G."/>
            <person name="Pati A."/>
            <person name="Brambilla E."/>
            <person name="Chen A."/>
            <person name="Palaniappan K."/>
            <person name="Land M."/>
            <person name="Hauser L."/>
            <person name="Chang Y.J."/>
            <person name="Jeffries C.D."/>
            <person name="Rohde M."/>
            <person name="Sikorski J."/>
            <person name="Spring S."/>
            <person name="Goker M."/>
            <person name="Detter J.C."/>
            <person name="Woyke T."/>
            <person name="Bristow J."/>
            <person name="Eisen J.A."/>
            <person name="Markowitz V."/>
            <person name="Hugenholtz P."/>
            <person name="Kyrpides N.C."/>
            <person name="Klenk H.P."/>
        </authorList>
    </citation>
    <scope>NUCLEOTIDE SEQUENCE [LARGE SCALE GENOMIC DNA]</scope>
    <source>
        <strain evidence="8">DSM 12680 / TGB-C1</strain>
    </source>
</reference>